<gene>
    <name evidence="2" type="ORF">ENR63_03100</name>
</gene>
<evidence type="ECO:0000313" key="2">
    <source>
        <dbReference type="EMBL" id="HGW29881.1"/>
    </source>
</evidence>
<dbReference type="GO" id="GO:0015562">
    <property type="term" value="F:efflux transmembrane transporter activity"/>
    <property type="evidence" value="ECO:0007669"/>
    <property type="project" value="TreeGrafter"/>
</dbReference>
<dbReference type="Gene3D" id="2.40.50.100">
    <property type="match status" value="1"/>
</dbReference>
<name>A0A7C4Y347_UNCKA</name>
<dbReference type="GO" id="GO:1990281">
    <property type="term" value="C:efflux pump complex"/>
    <property type="evidence" value="ECO:0007669"/>
    <property type="project" value="TreeGrafter"/>
</dbReference>
<dbReference type="PANTHER" id="PTHR30469:SF33">
    <property type="entry name" value="SLR1207 PROTEIN"/>
    <property type="match status" value="1"/>
</dbReference>
<organism evidence="2">
    <name type="scientific">candidate division WWE3 bacterium</name>
    <dbReference type="NCBI Taxonomy" id="2053526"/>
    <lineage>
        <taxon>Bacteria</taxon>
        <taxon>Katanobacteria</taxon>
    </lineage>
</organism>
<evidence type="ECO:0000256" key="1">
    <source>
        <dbReference type="ARBA" id="ARBA00009477"/>
    </source>
</evidence>
<dbReference type="Gene3D" id="2.40.420.20">
    <property type="match status" value="1"/>
</dbReference>
<dbReference type="EMBL" id="DSRT01000169">
    <property type="protein sequence ID" value="HGW29881.1"/>
    <property type="molecule type" value="Genomic_DNA"/>
</dbReference>
<accession>A0A7C4Y347</accession>
<reference evidence="2" key="1">
    <citation type="journal article" date="2020" name="mSystems">
        <title>Genome- and Community-Level Interaction Insights into Carbon Utilization and Element Cycling Functions of Hydrothermarchaeota in Hydrothermal Sediment.</title>
        <authorList>
            <person name="Zhou Z."/>
            <person name="Liu Y."/>
            <person name="Xu W."/>
            <person name="Pan J."/>
            <person name="Luo Z.H."/>
            <person name="Li M."/>
        </authorList>
    </citation>
    <scope>NUCLEOTIDE SEQUENCE [LARGE SCALE GENOMIC DNA]</scope>
    <source>
        <strain evidence="2">SpSt-417</strain>
    </source>
</reference>
<dbReference type="PANTHER" id="PTHR30469">
    <property type="entry name" value="MULTIDRUG RESISTANCE PROTEIN MDTA"/>
    <property type="match status" value="1"/>
</dbReference>
<sequence length="349" mass="38797">MKKNKKYIIILVVLLAIGSFIAYKRSQPQTSKANRIDVTREIVRKTVSASGTIVSENEADLSFAASGEISEIYVKTGDDVKRGELLASLYNYDTSQTVKAAKDTRDVAKRDLELFIQTYEDNKDDLGGSKEYEIGVKRLEELLSKAEASYQATIGTLSKTYIYAPFSATVVDIFKEKGEIASAGESILKTADLNNLFFETDVDQEDFGALKINQQVEIELDPYETNVFNGTVSKLPKYADSDTEQFTIRISITKDNEHSVLLGMRGDAKIIVSTTSNEVSALVFDSIFKDEGGTYVWVLESDKLKKLPIEVGLEGDLYTEVKTDLSGKEIYVPVGNEEFKEGNKVQVEE</sequence>
<protein>
    <submittedName>
        <fullName evidence="2">Efflux RND transporter periplasmic adaptor subunit</fullName>
    </submittedName>
</protein>
<comment type="caution">
    <text evidence="2">The sequence shown here is derived from an EMBL/GenBank/DDBJ whole genome shotgun (WGS) entry which is preliminary data.</text>
</comment>
<comment type="similarity">
    <text evidence="1">Belongs to the membrane fusion protein (MFP) (TC 8.A.1) family.</text>
</comment>
<dbReference type="AlphaFoldDB" id="A0A7C4Y347"/>
<dbReference type="NCBIfam" id="TIGR01730">
    <property type="entry name" value="RND_mfp"/>
    <property type="match status" value="1"/>
</dbReference>
<dbReference type="SUPFAM" id="SSF111369">
    <property type="entry name" value="HlyD-like secretion proteins"/>
    <property type="match status" value="1"/>
</dbReference>
<proteinExistence type="inferred from homology"/>
<dbReference type="InterPro" id="IPR006143">
    <property type="entry name" value="RND_pump_MFP"/>
</dbReference>
<dbReference type="Gene3D" id="2.40.30.170">
    <property type="match status" value="1"/>
</dbReference>